<keyword evidence="3" id="KW-0378">Hydrolase</keyword>
<evidence type="ECO:0000256" key="2">
    <source>
        <dbReference type="ARBA" id="ARBA00022723"/>
    </source>
</evidence>
<dbReference type="AlphaFoldDB" id="A0A6A3CVQ7"/>
<protein>
    <submittedName>
        <fullName evidence="6">Calcineurin-like metallo-phosphoesterase superfamily protein, putative isoform 2</fullName>
    </submittedName>
</protein>
<evidence type="ECO:0000313" key="7">
    <source>
        <dbReference type="Proteomes" id="UP000436088"/>
    </source>
</evidence>
<evidence type="ECO:0000313" key="6">
    <source>
        <dbReference type="EMBL" id="KAE8731261.1"/>
    </source>
</evidence>
<proteinExistence type="predicted"/>
<name>A0A6A3CVQ7_HIBSY</name>
<comment type="cofactor">
    <cofactor evidence="1">
        <name>Mn(2+)</name>
        <dbReference type="ChEBI" id="CHEBI:29035"/>
    </cofactor>
</comment>
<dbReference type="GO" id="GO:0016020">
    <property type="term" value="C:membrane"/>
    <property type="evidence" value="ECO:0007669"/>
    <property type="project" value="GOC"/>
</dbReference>
<keyword evidence="5" id="KW-0464">Manganese</keyword>
<organism evidence="6 7">
    <name type="scientific">Hibiscus syriacus</name>
    <name type="common">Rose of Sharon</name>
    <dbReference type="NCBI Taxonomy" id="106335"/>
    <lineage>
        <taxon>Eukaryota</taxon>
        <taxon>Viridiplantae</taxon>
        <taxon>Streptophyta</taxon>
        <taxon>Embryophyta</taxon>
        <taxon>Tracheophyta</taxon>
        <taxon>Spermatophyta</taxon>
        <taxon>Magnoliopsida</taxon>
        <taxon>eudicotyledons</taxon>
        <taxon>Gunneridae</taxon>
        <taxon>Pentapetalae</taxon>
        <taxon>rosids</taxon>
        <taxon>malvids</taxon>
        <taxon>Malvales</taxon>
        <taxon>Malvaceae</taxon>
        <taxon>Malvoideae</taxon>
        <taxon>Hibiscus</taxon>
    </lineage>
</organism>
<dbReference type="PANTHER" id="PTHR13315">
    <property type="entry name" value="METALLO PHOSPHOESTERASE RELATED"/>
    <property type="match status" value="1"/>
</dbReference>
<dbReference type="EMBL" id="VEPZ02000196">
    <property type="protein sequence ID" value="KAE8731261.1"/>
    <property type="molecule type" value="Genomic_DNA"/>
</dbReference>
<gene>
    <name evidence="6" type="ORF">F3Y22_tig00002840pilonHSYRG00863</name>
</gene>
<keyword evidence="4" id="KW-0472">Membrane</keyword>
<dbReference type="InterPro" id="IPR029052">
    <property type="entry name" value="Metallo-depent_PP-like"/>
</dbReference>
<comment type="caution">
    <text evidence="6">The sequence shown here is derived from an EMBL/GenBank/DDBJ whole genome shotgun (WGS) entry which is preliminary data.</text>
</comment>
<accession>A0A6A3CVQ7</accession>
<evidence type="ECO:0000256" key="5">
    <source>
        <dbReference type="ARBA" id="ARBA00023211"/>
    </source>
</evidence>
<dbReference type="SUPFAM" id="SSF56300">
    <property type="entry name" value="Metallo-dependent phosphatases"/>
    <property type="match status" value="1"/>
</dbReference>
<dbReference type="PANTHER" id="PTHR13315:SF0">
    <property type="entry name" value="METALLOPHOSPHOESTERASE 1"/>
    <property type="match status" value="1"/>
</dbReference>
<dbReference type="Proteomes" id="UP000436088">
    <property type="component" value="Unassembled WGS sequence"/>
</dbReference>
<dbReference type="InterPro" id="IPR033308">
    <property type="entry name" value="PGAP5/Cdc1/Ted1"/>
</dbReference>
<keyword evidence="2" id="KW-0479">Metal-binding</keyword>
<keyword evidence="7" id="KW-1185">Reference proteome</keyword>
<evidence type="ECO:0000256" key="4">
    <source>
        <dbReference type="ARBA" id="ARBA00023136"/>
    </source>
</evidence>
<sequence length="312" mass="34520">MVSVTWRSLMPVIIISSFIIYEEWVSFPSSKILPNTAYNPDKQVGNEDDSPEDLKVMMVVNLLLLGSEAGFANLYFRLLHVQKSFQSLNPDMLLVLGDVSAKGSELSRTKWDVGQCSGLRTNSVNWIARNFPGLDSSGCGAFEISNISFVSLNAAALLCGKSDDFRWRVNAMKSGSGNVPASTKRKGFSGTDPYDLSQTVPPNAAEYIFNALKPRIIFSAHTHEFSDHTHPDGTQEVTILAMTWKVRDDPHFIVATFQRNRSTPLFSSFEIKEHSSLTTNPSSLALLRCSVLSRAKFNGFSLFVPIATLHAF</sequence>
<dbReference type="GO" id="GO:0016787">
    <property type="term" value="F:hydrolase activity"/>
    <property type="evidence" value="ECO:0007669"/>
    <property type="project" value="UniProtKB-KW"/>
</dbReference>
<evidence type="ECO:0000256" key="1">
    <source>
        <dbReference type="ARBA" id="ARBA00001936"/>
    </source>
</evidence>
<evidence type="ECO:0000256" key="3">
    <source>
        <dbReference type="ARBA" id="ARBA00022801"/>
    </source>
</evidence>
<dbReference type="GO" id="GO:0046872">
    <property type="term" value="F:metal ion binding"/>
    <property type="evidence" value="ECO:0007669"/>
    <property type="project" value="UniProtKB-KW"/>
</dbReference>
<dbReference type="GO" id="GO:0006506">
    <property type="term" value="P:GPI anchor biosynthetic process"/>
    <property type="evidence" value="ECO:0007669"/>
    <property type="project" value="InterPro"/>
</dbReference>
<reference evidence="6" key="1">
    <citation type="submission" date="2019-09" db="EMBL/GenBank/DDBJ databases">
        <title>Draft genome information of white flower Hibiscus syriacus.</title>
        <authorList>
            <person name="Kim Y.-M."/>
        </authorList>
    </citation>
    <scope>NUCLEOTIDE SEQUENCE [LARGE SCALE GENOMIC DNA]</scope>
    <source>
        <strain evidence="6">YM2019G1</strain>
    </source>
</reference>